<feature type="region of interest" description="Disordered" evidence="2">
    <location>
        <begin position="1"/>
        <end position="21"/>
    </location>
</feature>
<organism evidence="3 4">
    <name type="scientific">Leishmania mexicana (strain MHOM/GT/2001/U1103)</name>
    <dbReference type="NCBI Taxonomy" id="929439"/>
    <lineage>
        <taxon>Eukaryota</taxon>
        <taxon>Discoba</taxon>
        <taxon>Euglenozoa</taxon>
        <taxon>Kinetoplastea</taxon>
        <taxon>Metakinetoplastina</taxon>
        <taxon>Trypanosomatida</taxon>
        <taxon>Trypanosomatidae</taxon>
        <taxon>Leishmaniinae</taxon>
        <taxon>Leishmania</taxon>
    </lineage>
</organism>
<dbReference type="AlphaFoldDB" id="E9ASX6"/>
<evidence type="ECO:0000313" key="3">
    <source>
        <dbReference type="EMBL" id="CBZ26050.1"/>
    </source>
</evidence>
<dbReference type="OrthoDB" id="263686at2759"/>
<evidence type="ECO:0000313" key="4">
    <source>
        <dbReference type="Proteomes" id="UP000007259"/>
    </source>
</evidence>
<protein>
    <submittedName>
        <fullName evidence="3">Uncharacterized protein</fullName>
    </submittedName>
</protein>
<dbReference type="EMBL" id="FR799573">
    <property type="protein sequence ID" value="CBZ26050.1"/>
    <property type="molecule type" value="Genomic_DNA"/>
</dbReference>
<dbReference type="GeneID" id="13448730"/>
<dbReference type="PhylomeDB" id="E9ASX6"/>
<feature type="coiled-coil region" evidence="1">
    <location>
        <begin position="239"/>
        <end position="277"/>
    </location>
</feature>
<dbReference type="OMA" id="ERDQHNY"/>
<dbReference type="RefSeq" id="XP_003874550.1">
    <property type="nucleotide sequence ID" value="XM_003874501.1"/>
</dbReference>
<keyword evidence="4" id="KW-1185">Reference proteome</keyword>
<evidence type="ECO:0000256" key="1">
    <source>
        <dbReference type="SAM" id="Coils"/>
    </source>
</evidence>
<dbReference type="Proteomes" id="UP000007259">
    <property type="component" value="Chromosome 20"/>
</dbReference>
<sequence length="370" mass="40600">MRLHAGNRSHVIRPGARTGAHDGVTASACAEVHLAAASPLSSAPFQPAHGSDRQGLVRGRTVPAVVDAPHDSRSRLSLEIEGVQMGEEVVVDVTPVRQRSGTSSISNGSNDAAQLQKLRRQLEKVTADLKAAANTNRRQKQEHQQQRAEWLVFSNESDARLFNLQSNQASREQLLCSELGDAIAHLLAEFKAQALKERAADQAHASDKAEWDAKHAALLSELEAAKAALATQFTAANSADTHKEVADQLRAELEALRRSAEDQQRSLEEKLMHTQSTLQVNQSELNRYLQERDQHNYLVGQCRLFIQQVCQPGFSVVKGLSLEPVETQRPEPTGFVLVPLAVLLHGYALLPEGDRKALIEHYDGKAKSLK</sequence>
<evidence type="ECO:0000256" key="2">
    <source>
        <dbReference type="SAM" id="MobiDB-lite"/>
    </source>
</evidence>
<feature type="coiled-coil region" evidence="1">
    <location>
        <begin position="112"/>
        <end position="149"/>
    </location>
</feature>
<name>E9ASX6_LEIMU</name>
<dbReference type="KEGG" id="lmi:LMXM_36_2010"/>
<keyword evidence="1" id="KW-0175">Coiled coil</keyword>
<accession>E9ASX6</accession>
<gene>
    <name evidence="3" type="ORF">LMXM_36_2010</name>
</gene>
<reference evidence="3 4" key="1">
    <citation type="journal article" date="2011" name="Genome Res.">
        <title>Chromosome and gene copy number variation allow major structural change between species and strains of Leishmania.</title>
        <authorList>
            <person name="Rogers M.B."/>
            <person name="Hilley J.D."/>
            <person name="Dickens N.J."/>
            <person name="Wilkes J."/>
            <person name="Bates P.A."/>
            <person name="Depledge D.P."/>
            <person name="Harris D."/>
            <person name="Her Y."/>
            <person name="Herzyk P."/>
            <person name="Imamura H."/>
            <person name="Otto T.D."/>
            <person name="Sanders M."/>
            <person name="Seeger K."/>
            <person name="Dujardin J.C."/>
            <person name="Berriman M."/>
            <person name="Smith D.F."/>
            <person name="Hertz-Fowler C."/>
            <person name="Mottram J.C."/>
        </authorList>
    </citation>
    <scope>NUCLEOTIDE SEQUENCE [LARGE SCALE GENOMIC DNA]</scope>
    <source>
        <strain evidence="3 4">MHOM/GT/2001/U1103</strain>
    </source>
</reference>
<feature type="compositionally biased region" description="Basic residues" evidence="2">
    <location>
        <begin position="1"/>
        <end position="11"/>
    </location>
</feature>
<proteinExistence type="predicted"/>
<dbReference type="VEuPathDB" id="TriTrypDB:LmxM.36.2010"/>